<dbReference type="PANTHER" id="PTHR35802">
    <property type="entry name" value="PROTEASE SYNTHASE AND SPORULATION PROTEIN PAI 2"/>
    <property type="match status" value="1"/>
</dbReference>
<accession>A0A3P1WSL3</accession>
<evidence type="ECO:0000313" key="2">
    <source>
        <dbReference type="Proteomes" id="UP000280935"/>
    </source>
</evidence>
<dbReference type="PANTHER" id="PTHR35802:SF1">
    <property type="entry name" value="PROTEASE SYNTHASE AND SPORULATION PROTEIN PAI 2"/>
    <property type="match status" value="1"/>
</dbReference>
<dbReference type="Pfam" id="PF04299">
    <property type="entry name" value="FMN_bind_2"/>
    <property type="match status" value="1"/>
</dbReference>
<dbReference type="AlphaFoldDB" id="A0A3P1WSL3"/>
<comment type="caution">
    <text evidence="1">The sequence shown here is derived from an EMBL/GenBank/DDBJ whole genome shotgun (WGS) entry which is preliminary data.</text>
</comment>
<gene>
    <name evidence="1" type="ORF">EII35_13165</name>
</gene>
<dbReference type="Proteomes" id="UP000280935">
    <property type="component" value="Unassembled WGS sequence"/>
</dbReference>
<dbReference type="OrthoDB" id="9794948at2"/>
<dbReference type="InterPro" id="IPR007396">
    <property type="entry name" value="TR_PAI2-type"/>
</dbReference>
<dbReference type="RefSeq" id="WP_125228926.1">
    <property type="nucleotide sequence ID" value="NZ_RQYT01000043.1"/>
</dbReference>
<dbReference type="Gene3D" id="2.30.110.10">
    <property type="entry name" value="Electron Transport, Fmn-binding Protein, Chain A"/>
    <property type="match status" value="1"/>
</dbReference>
<protein>
    <submittedName>
        <fullName evidence="1">FMN-binding negative transcriptional regulator</fullName>
    </submittedName>
</protein>
<dbReference type="SUPFAM" id="SSF50475">
    <property type="entry name" value="FMN-binding split barrel"/>
    <property type="match status" value="1"/>
</dbReference>
<dbReference type="EMBL" id="RQYT01000043">
    <property type="protein sequence ID" value="RRD48340.1"/>
    <property type="molecule type" value="Genomic_DNA"/>
</dbReference>
<sequence>MYVAKHYEIPPERLGNYLAEVRAGNLVTVHEEGPMATFVPFHLEDRDGTKVLVTHLVRNNPQATTPITGPALVILDLADAYVSPLWYPSNDALPNVPTWDYLTIQLSGPVRVLGTPEEALTAARALTSRMEAPEVLEMVGEEKLRKMSRAIVGVEVTVERIRAKAKASQNRHPDDVQGIIDHLARLGETELVTYLREVSLPHAEERFGMIRDIKAAQIMQSFIPKRPCQTRLSSPL</sequence>
<dbReference type="PIRSF" id="PIRSF010372">
    <property type="entry name" value="PaiB"/>
    <property type="match status" value="1"/>
</dbReference>
<dbReference type="InterPro" id="IPR012349">
    <property type="entry name" value="Split_barrel_FMN-bd"/>
</dbReference>
<proteinExistence type="predicted"/>
<evidence type="ECO:0000313" key="1">
    <source>
        <dbReference type="EMBL" id="RRD48340.1"/>
    </source>
</evidence>
<name>A0A3P1WSL3_9ACTN</name>
<reference evidence="1 2" key="1">
    <citation type="submission" date="2018-11" db="EMBL/GenBank/DDBJ databases">
        <title>Genomes From Bacteria Associated with the Canine Oral Cavity: a Test Case for Automated Genome-Based Taxonomic Assignment.</title>
        <authorList>
            <person name="Coil D.A."/>
            <person name="Jospin G."/>
            <person name="Darling A.E."/>
            <person name="Wallis C."/>
            <person name="Davis I.J."/>
            <person name="Harris S."/>
            <person name="Eisen J.A."/>
            <person name="Holcombe L.J."/>
            <person name="O'Flynn C."/>
        </authorList>
    </citation>
    <scope>NUCLEOTIDE SEQUENCE [LARGE SCALE GENOMIC DNA]</scope>
    <source>
        <strain evidence="1 2">OH2822_COT-296</strain>
    </source>
</reference>
<organism evidence="1 2">
    <name type="scientific">Arachnia propionica</name>
    <dbReference type="NCBI Taxonomy" id="1750"/>
    <lineage>
        <taxon>Bacteria</taxon>
        <taxon>Bacillati</taxon>
        <taxon>Actinomycetota</taxon>
        <taxon>Actinomycetes</taxon>
        <taxon>Propionibacteriales</taxon>
        <taxon>Propionibacteriaceae</taxon>
        <taxon>Arachnia</taxon>
    </lineage>
</organism>